<dbReference type="InterPro" id="IPR025668">
    <property type="entry name" value="Tnp_DDE_dom"/>
</dbReference>
<proteinExistence type="predicted"/>
<dbReference type="PANTHER" id="PTHR33408:SF4">
    <property type="entry name" value="TRANSPOSASE DDE DOMAIN-CONTAINING PROTEIN"/>
    <property type="match status" value="1"/>
</dbReference>
<dbReference type="Pfam" id="PF05598">
    <property type="entry name" value="DUF772"/>
    <property type="match status" value="1"/>
</dbReference>
<evidence type="ECO:0000256" key="1">
    <source>
        <dbReference type="SAM" id="MobiDB-lite"/>
    </source>
</evidence>
<sequence length="459" mass="49769">MTTRLQPSLFAYPPEDAAEVACPVKPIPRGVARVLMPNRTQLELRATDLDSLLPEGHRARIVWAYVARADLGGMYAGIKAVRGGSGRTPIAPEILFALWLYATVDGVGSARAIARLCRDHDAYRWICGGVPVNHHTLSDFRADHGEALDGLLTDSVAALLAAKAVKLKRVAQDGMRVRASAGAASFRRRATLERHLEDAREQVAALKSEIDADPAAAGRRQQAARTRAARERQEKVQKALDRLPELEEIKARQGKKPEEARASATGDQATVMKMADGGYRPAYNAQFTTDTETQVIVGVEVVTTGSDMAQLEPMVDQVAGRHGQIPEEWLVDGGYPAHEQLEAVADRTTVYAPVPNPKDPATDPHAPKPNDSEAVAEWRQRMGTDDAKEIYRERAATAECVNALARNRGLQQFRVRGPGKVRCVLLLHALAHNLLRTFALAPGLLGLGIPAPEMAGMAA</sequence>
<evidence type="ECO:0000259" key="3">
    <source>
        <dbReference type="Pfam" id="PF13751"/>
    </source>
</evidence>
<feature type="domain" description="Transposase InsH N-terminal" evidence="2">
    <location>
        <begin position="48"/>
        <end position="142"/>
    </location>
</feature>
<dbReference type="STRING" id="1760988.SAMN02949497_1192"/>
<keyword evidence="5" id="KW-1185">Reference proteome</keyword>
<name>A0A1Y6CUC0_9GAMM</name>
<dbReference type="Pfam" id="PF13751">
    <property type="entry name" value="DDE_Tnp_1_6"/>
    <property type="match status" value="1"/>
</dbReference>
<dbReference type="Proteomes" id="UP000192923">
    <property type="component" value="Unassembled WGS sequence"/>
</dbReference>
<dbReference type="NCBIfam" id="NF033551">
    <property type="entry name" value="transpos_IS1182"/>
    <property type="match status" value="1"/>
</dbReference>
<feature type="domain" description="Transposase DDE" evidence="3">
    <location>
        <begin position="372"/>
        <end position="436"/>
    </location>
</feature>
<accession>A0A1Y6CUC0</accession>
<dbReference type="EMBL" id="FXAM01000001">
    <property type="protein sequence ID" value="SMF93897.1"/>
    <property type="molecule type" value="Genomic_DNA"/>
</dbReference>
<protein>
    <submittedName>
        <fullName evidence="4">Transposase</fullName>
    </submittedName>
</protein>
<feature type="compositionally biased region" description="Basic and acidic residues" evidence="1">
    <location>
        <begin position="228"/>
        <end position="261"/>
    </location>
</feature>
<dbReference type="InterPro" id="IPR047629">
    <property type="entry name" value="IS1182_transpos"/>
</dbReference>
<evidence type="ECO:0000313" key="5">
    <source>
        <dbReference type="Proteomes" id="UP000192923"/>
    </source>
</evidence>
<feature type="region of interest" description="Disordered" evidence="1">
    <location>
        <begin position="210"/>
        <end position="268"/>
    </location>
</feature>
<feature type="compositionally biased region" description="Low complexity" evidence="1">
    <location>
        <begin position="215"/>
        <end position="226"/>
    </location>
</feature>
<dbReference type="InterPro" id="IPR008490">
    <property type="entry name" value="Transposase_InsH_N"/>
</dbReference>
<dbReference type="PANTHER" id="PTHR33408">
    <property type="entry name" value="TRANSPOSASE"/>
    <property type="match status" value="1"/>
</dbReference>
<evidence type="ECO:0000259" key="2">
    <source>
        <dbReference type="Pfam" id="PF05598"/>
    </source>
</evidence>
<dbReference type="AlphaFoldDB" id="A0A1Y6CUC0"/>
<gene>
    <name evidence="4" type="ORF">SAMN02949497_1192</name>
</gene>
<reference evidence="4 5" key="1">
    <citation type="submission" date="2016-12" db="EMBL/GenBank/DDBJ databases">
        <authorList>
            <person name="Song W.-J."/>
            <person name="Kurnit D.M."/>
        </authorList>
    </citation>
    <scope>NUCLEOTIDE SEQUENCE [LARGE SCALE GENOMIC DNA]</scope>
    <source>
        <strain evidence="4 5">175</strain>
    </source>
</reference>
<evidence type="ECO:0000313" key="4">
    <source>
        <dbReference type="EMBL" id="SMF93897.1"/>
    </source>
</evidence>
<organism evidence="4 5">
    <name type="scientific">Methylomagnum ishizawai</name>
    <dbReference type="NCBI Taxonomy" id="1760988"/>
    <lineage>
        <taxon>Bacteria</taxon>
        <taxon>Pseudomonadati</taxon>
        <taxon>Pseudomonadota</taxon>
        <taxon>Gammaproteobacteria</taxon>
        <taxon>Methylococcales</taxon>
        <taxon>Methylococcaceae</taxon>
        <taxon>Methylomagnum</taxon>
    </lineage>
</organism>